<feature type="domain" description="Aminotransferase class I/classII large" evidence="2">
    <location>
        <begin position="18"/>
        <end position="179"/>
    </location>
</feature>
<name>A0AAV0HE97_9ROSI</name>
<dbReference type="GO" id="GO:0006572">
    <property type="term" value="P:L-tyrosine catabolic process"/>
    <property type="evidence" value="ECO:0007669"/>
    <property type="project" value="TreeGrafter"/>
</dbReference>
<dbReference type="CDD" id="cd00609">
    <property type="entry name" value="AAT_like"/>
    <property type="match status" value="1"/>
</dbReference>
<dbReference type="AlphaFoldDB" id="A0AAV0HE97"/>
<keyword evidence="1" id="KW-0812">Transmembrane</keyword>
<dbReference type="PANTHER" id="PTHR45744:SF11">
    <property type="entry name" value="TYROSINE AMINOTRANSFERASE"/>
    <property type="match status" value="1"/>
</dbReference>
<dbReference type="InterPro" id="IPR004839">
    <property type="entry name" value="Aminotransferase_I/II_large"/>
</dbReference>
<dbReference type="GO" id="GO:0004838">
    <property type="term" value="F:L-tyrosine-2-oxoglutarate transaminase activity"/>
    <property type="evidence" value="ECO:0007669"/>
    <property type="project" value="TreeGrafter"/>
</dbReference>
<dbReference type="PANTHER" id="PTHR45744">
    <property type="entry name" value="TYROSINE AMINOTRANSFERASE"/>
    <property type="match status" value="1"/>
</dbReference>
<comment type="caution">
    <text evidence="3">The sequence shown here is derived from an EMBL/GenBank/DDBJ whole genome shotgun (WGS) entry which is preliminary data.</text>
</comment>
<protein>
    <recommendedName>
        <fullName evidence="2">Aminotransferase class I/classII large domain-containing protein</fullName>
    </recommendedName>
</protein>
<dbReference type="Gene3D" id="3.40.640.10">
    <property type="entry name" value="Type I PLP-dependent aspartate aminotransferase-like (Major domain)"/>
    <property type="match status" value="1"/>
</dbReference>
<reference evidence="3" key="1">
    <citation type="submission" date="2022-08" db="EMBL/GenBank/DDBJ databases">
        <authorList>
            <person name="Gutierrez-Valencia J."/>
        </authorList>
    </citation>
    <scope>NUCLEOTIDE SEQUENCE</scope>
</reference>
<dbReference type="InterPro" id="IPR015424">
    <property type="entry name" value="PyrdxlP-dep_Trfase"/>
</dbReference>
<keyword evidence="1" id="KW-1133">Transmembrane helix</keyword>
<evidence type="ECO:0000313" key="4">
    <source>
        <dbReference type="Proteomes" id="UP001154282"/>
    </source>
</evidence>
<proteinExistence type="predicted"/>
<evidence type="ECO:0000256" key="1">
    <source>
        <dbReference type="SAM" id="Phobius"/>
    </source>
</evidence>
<dbReference type="EMBL" id="CAMGYJ010000002">
    <property type="protein sequence ID" value="CAI0382853.1"/>
    <property type="molecule type" value="Genomic_DNA"/>
</dbReference>
<dbReference type="GO" id="GO:0030170">
    <property type="term" value="F:pyridoxal phosphate binding"/>
    <property type="evidence" value="ECO:0007669"/>
    <property type="project" value="InterPro"/>
</dbReference>
<dbReference type="SUPFAM" id="SSF53383">
    <property type="entry name" value="PLP-dependent transferases"/>
    <property type="match status" value="1"/>
</dbReference>
<keyword evidence="1" id="KW-0472">Membrane</keyword>
<dbReference type="Proteomes" id="UP001154282">
    <property type="component" value="Unassembled WGS sequence"/>
</dbReference>
<sequence>MPNERGGDLLIYPQCRRSGCAHAIEVTLTTLARPGSNILLPRPGYPYYDACAANRNLEVRHYGLLSDHGWEVDLDTVESLTDHNTAAIVIVNPGNPCGNVYSYEHLKKIVETARKLGILVIADKVYGHLAFGSNPFVAMGVFGSIAPVITLGSILKRWIVPRWRLGWLVISDPNNVVLAAAALLWVNQ</sequence>
<accession>A0AAV0HE97</accession>
<gene>
    <name evidence="3" type="ORF">LITE_LOCUS3740</name>
</gene>
<keyword evidence="4" id="KW-1185">Reference proteome</keyword>
<dbReference type="Pfam" id="PF00155">
    <property type="entry name" value="Aminotran_1_2"/>
    <property type="match status" value="1"/>
</dbReference>
<evidence type="ECO:0000259" key="2">
    <source>
        <dbReference type="Pfam" id="PF00155"/>
    </source>
</evidence>
<dbReference type="InterPro" id="IPR015421">
    <property type="entry name" value="PyrdxlP-dep_Trfase_major"/>
</dbReference>
<feature type="transmembrane region" description="Helical" evidence="1">
    <location>
        <begin position="136"/>
        <end position="155"/>
    </location>
</feature>
<evidence type="ECO:0000313" key="3">
    <source>
        <dbReference type="EMBL" id="CAI0382853.1"/>
    </source>
</evidence>
<organism evidence="3 4">
    <name type="scientific">Linum tenue</name>
    <dbReference type="NCBI Taxonomy" id="586396"/>
    <lineage>
        <taxon>Eukaryota</taxon>
        <taxon>Viridiplantae</taxon>
        <taxon>Streptophyta</taxon>
        <taxon>Embryophyta</taxon>
        <taxon>Tracheophyta</taxon>
        <taxon>Spermatophyta</taxon>
        <taxon>Magnoliopsida</taxon>
        <taxon>eudicotyledons</taxon>
        <taxon>Gunneridae</taxon>
        <taxon>Pentapetalae</taxon>
        <taxon>rosids</taxon>
        <taxon>fabids</taxon>
        <taxon>Malpighiales</taxon>
        <taxon>Linaceae</taxon>
        <taxon>Linum</taxon>
    </lineage>
</organism>